<keyword evidence="1" id="KW-0472">Membrane</keyword>
<organism evidence="2 3">
    <name type="scientific">Streptomyces jumonjinensis</name>
    <dbReference type="NCBI Taxonomy" id="1945"/>
    <lineage>
        <taxon>Bacteria</taxon>
        <taxon>Bacillati</taxon>
        <taxon>Actinomycetota</taxon>
        <taxon>Actinomycetes</taxon>
        <taxon>Kitasatosporales</taxon>
        <taxon>Streptomycetaceae</taxon>
        <taxon>Streptomyces</taxon>
    </lineage>
</organism>
<accession>A0A646KAV0</accession>
<feature type="transmembrane region" description="Helical" evidence="1">
    <location>
        <begin position="81"/>
        <end position="101"/>
    </location>
</feature>
<name>A0A646KAV0_STRJU</name>
<dbReference type="Proteomes" id="UP000419138">
    <property type="component" value="Unassembled WGS sequence"/>
</dbReference>
<gene>
    <name evidence="2" type="ORF">FF041_02120</name>
</gene>
<keyword evidence="3" id="KW-1185">Reference proteome</keyword>
<protein>
    <submittedName>
        <fullName evidence="2">Uncharacterized protein</fullName>
    </submittedName>
</protein>
<comment type="caution">
    <text evidence="2">The sequence shown here is derived from an EMBL/GenBank/DDBJ whole genome shotgun (WGS) entry which is preliminary data.</text>
</comment>
<sequence length="104" mass="10928">MDEATGEPRPWLSGGTRRLVMNGLAAGAGYQVGLLGLIGDAIESCGEDYSIGGALVLGTGVCLVIAHVWDRRTRHWHWSVAWAARVPLASAVTALALYAPASQI</sequence>
<evidence type="ECO:0000313" key="2">
    <source>
        <dbReference type="EMBL" id="MQS99036.1"/>
    </source>
</evidence>
<feature type="transmembrane region" description="Helical" evidence="1">
    <location>
        <begin position="51"/>
        <end position="69"/>
    </location>
</feature>
<reference evidence="2 3" key="1">
    <citation type="submission" date="2019-05" db="EMBL/GenBank/DDBJ databases">
        <title>Comparative genomics and metabolomics analyses of clavulanic acid producing Streptomyces species provides insight into specialized metabolism and evolution of beta-lactam biosynthetic gene clusters.</title>
        <authorList>
            <person name="Moore M.A."/>
            <person name="Cruz-Morales P."/>
            <person name="Barona Gomez F."/>
            <person name="Kapil T."/>
        </authorList>
    </citation>
    <scope>NUCLEOTIDE SEQUENCE [LARGE SCALE GENOMIC DNA]</scope>
    <source>
        <strain evidence="2 3">NRRL 5741</strain>
    </source>
</reference>
<keyword evidence="1" id="KW-0812">Transmembrane</keyword>
<dbReference type="EMBL" id="VCLA01000017">
    <property type="protein sequence ID" value="MQS99036.1"/>
    <property type="molecule type" value="Genomic_DNA"/>
</dbReference>
<feature type="transmembrane region" description="Helical" evidence="1">
    <location>
        <begin position="19"/>
        <end position="39"/>
    </location>
</feature>
<evidence type="ECO:0000313" key="3">
    <source>
        <dbReference type="Proteomes" id="UP000419138"/>
    </source>
</evidence>
<dbReference type="AlphaFoldDB" id="A0A646KAV0"/>
<keyword evidence="1" id="KW-1133">Transmembrane helix</keyword>
<evidence type="ECO:0000256" key="1">
    <source>
        <dbReference type="SAM" id="Phobius"/>
    </source>
</evidence>
<proteinExistence type="predicted"/>